<dbReference type="SUPFAM" id="SSF50729">
    <property type="entry name" value="PH domain-like"/>
    <property type="match status" value="1"/>
</dbReference>
<evidence type="ECO:0000256" key="1">
    <source>
        <dbReference type="ARBA" id="ARBA00022553"/>
    </source>
</evidence>
<dbReference type="AlphaFoldDB" id="G3HA40"/>
<dbReference type="Proteomes" id="UP000001075">
    <property type="component" value="Unassembled WGS sequence"/>
</dbReference>
<dbReference type="PANTHER" id="PTHR10872:SF4">
    <property type="entry name" value="SH2B ADAPTER PROTEIN 2"/>
    <property type="match status" value="1"/>
</dbReference>
<dbReference type="GO" id="GO:0050851">
    <property type="term" value="P:antigen receptor-mediated signaling pathway"/>
    <property type="evidence" value="ECO:0007669"/>
    <property type="project" value="TreeGrafter"/>
</dbReference>
<name>G3HA40_CRIGR</name>
<dbReference type="InterPro" id="IPR030523">
    <property type="entry name" value="SH2B"/>
</dbReference>
<evidence type="ECO:0000313" key="3">
    <source>
        <dbReference type="EMBL" id="EGW01852.1"/>
    </source>
</evidence>
<keyword evidence="1" id="KW-0597">Phosphoprotein</keyword>
<dbReference type="InterPro" id="IPR011993">
    <property type="entry name" value="PH-like_dom_sf"/>
</dbReference>
<accession>G3HA40</accession>
<dbReference type="GO" id="GO:0005068">
    <property type="term" value="F:transmembrane receptor protein tyrosine kinase adaptor activity"/>
    <property type="evidence" value="ECO:0007669"/>
    <property type="project" value="TreeGrafter"/>
</dbReference>
<proteinExistence type="predicted"/>
<sequence>MVADDAASGPGGTAQWQKCRLLLRRAVAGERFRLEFFVPPKVRILVHVTITHGDPVPCTA</sequence>
<protein>
    <submittedName>
        <fullName evidence="3">SH2B adapter protein 2</fullName>
    </submittedName>
</protein>
<dbReference type="EMBL" id="JH000243">
    <property type="protein sequence ID" value="EGW01852.1"/>
    <property type="molecule type" value="Genomic_DNA"/>
</dbReference>
<evidence type="ECO:0000313" key="4">
    <source>
        <dbReference type="Proteomes" id="UP000001075"/>
    </source>
</evidence>
<reference evidence="4" key="1">
    <citation type="journal article" date="2011" name="Nat. Biotechnol.">
        <title>The genomic sequence of the Chinese hamster ovary (CHO)-K1 cell line.</title>
        <authorList>
            <person name="Xu X."/>
            <person name="Nagarajan H."/>
            <person name="Lewis N.E."/>
            <person name="Pan S."/>
            <person name="Cai Z."/>
            <person name="Liu X."/>
            <person name="Chen W."/>
            <person name="Xie M."/>
            <person name="Wang W."/>
            <person name="Hammond S."/>
            <person name="Andersen M.R."/>
            <person name="Neff N."/>
            <person name="Passarelli B."/>
            <person name="Koh W."/>
            <person name="Fan H.C."/>
            <person name="Wang J."/>
            <person name="Gui Y."/>
            <person name="Lee K.H."/>
            <person name="Betenbaugh M.J."/>
            <person name="Quake S.R."/>
            <person name="Famili I."/>
            <person name="Palsson B.O."/>
            <person name="Wang J."/>
        </authorList>
    </citation>
    <scope>NUCLEOTIDE SEQUENCE [LARGE SCALE GENOMIC DNA]</scope>
    <source>
        <strain evidence="4">CHO K1 cell line</strain>
    </source>
</reference>
<dbReference type="InParanoid" id="G3HA40"/>
<evidence type="ECO:0000256" key="2">
    <source>
        <dbReference type="ARBA" id="ARBA00022999"/>
    </source>
</evidence>
<organism evidence="3 4">
    <name type="scientific">Cricetulus griseus</name>
    <name type="common">Chinese hamster</name>
    <name type="synonym">Cricetulus barabensis griseus</name>
    <dbReference type="NCBI Taxonomy" id="10029"/>
    <lineage>
        <taxon>Eukaryota</taxon>
        <taxon>Metazoa</taxon>
        <taxon>Chordata</taxon>
        <taxon>Craniata</taxon>
        <taxon>Vertebrata</taxon>
        <taxon>Euteleostomi</taxon>
        <taxon>Mammalia</taxon>
        <taxon>Eutheria</taxon>
        <taxon>Euarchontoglires</taxon>
        <taxon>Glires</taxon>
        <taxon>Rodentia</taxon>
        <taxon>Myomorpha</taxon>
        <taxon>Muroidea</taxon>
        <taxon>Cricetidae</taxon>
        <taxon>Cricetinae</taxon>
        <taxon>Cricetulus</taxon>
    </lineage>
</organism>
<dbReference type="GO" id="GO:0005886">
    <property type="term" value="C:plasma membrane"/>
    <property type="evidence" value="ECO:0007669"/>
    <property type="project" value="TreeGrafter"/>
</dbReference>
<dbReference type="PANTHER" id="PTHR10872">
    <property type="entry name" value="SH2B ADAPTER PROTEIN"/>
    <property type="match status" value="1"/>
</dbReference>
<dbReference type="GO" id="GO:0035556">
    <property type="term" value="P:intracellular signal transduction"/>
    <property type="evidence" value="ECO:0007669"/>
    <property type="project" value="TreeGrafter"/>
</dbReference>
<dbReference type="STRING" id="10029.G3HA40"/>
<gene>
    <name evidence="3" type="ORF">I79_007282</name>
</gene>
<dbReference type="Gene3D" id="2.30.29.30">
    <property type="entry name" value="Pleckstrin-homology domain (PH domain)/Phosphotyrosine-binding domain (PTB)"/>
    <property type="match status" value="1"/>
</dbReference>
<keyword evidence="2" id="KW-0727">SH2 domain</keyword>